<evidence type="ECO:0000259" key="1">
    <source>
        <dbReference type="Pfam" id="PF08349"/>
    </source>
</evidence>
<evidence type="ECO:0000313" key="2">
    <source>
        <dbReference type="EMBL" id="MDE1465780.1"/>
    </source>
</evidence>
<name>A0ABT5UHT6_9GAMM</name>
<proteinExistence type="predicted"/>
<sequence>MSSHQEKPHIGISACLLGQKVRFNGGHKHSKYCTQKLAEHFQFEPVCPEVGIGLGIPREPIRLVGDITNPRAVKTHHPEEDVTAALVEFSQHKVQQLAHLSGYILMQKSPSCGMERVKVYASNGYAQPGGGVGLFAKALMKAYPLLPVEEEGRLHDPVIRENFINRVFAYHEWQTTVVQHPSRQAIIQFHSRYKYLLMAHQQTGYRSLGRIVAQIAHKPIKQLADTYITAFMKILSIKATRKSHSNVLQHILGFLKKNTSAKSKQQILDSIESYRSGILPLIVPVTLINHYVEQYGNDYIKLQTYLNPHPPTLGLRNQL</sequence>
<protein>
    <submittedName>
        <fullName evidence="2">DUF523 and DUF1722 domain-containing protein</fullName>
    </submittedName>
</protein>
<gene>
    <name evidence="2" type="ORF">ORQ98_27830</name>
</gene>
<accession>A0ABT5UHT6</accession>
<dbReference type="PANTHER" id="PTHR30087:SF0">
    <property type="entry name" value="INNER MEMBRANE PROTEIN"/>
    <property type="match status" value="1"/>
</dbReference>
<dbReference type="Proteomes" id="UP001528823">
    <property type="component" value="Unassembled WGS sequence"/>
</dbReference>
<dbReference type="Pfam" id="PF04463">
    <property type="entry name" value="2-thiour_desulf"/>
    <property type="match status" value="1"/>
</dbReference>
<organism evidence="2 3">
    <name type="scientific">Spartinivicinus poritis</name>
    <dbReference type="NCBI Taxonomy" id="2994640"/>
    <lineage>
        <taxon>Bacteria</taxon>
        <taxon>Pseudomonadati</taxon>
        <taxon>Pseudomonadota</taxon>
        <taxon>Gammaproteobacteria</taxon>
        <taxon>Oceanospirillales</taxon>
        <taxon>Zooshikellaceae</taxon>
        <taxon>Spartinivicinus</taxon>
    </lineage>
</organism>
<keyword evidence="3" id="KW-1185">Reference proteome</keyword>
<dbReference type="EMBL" id="JAPMOU010000085">
    <property type="protein sequence ID" value="MDE1465780.1"/>
    <property type="molecule type" value="Genomic_DNA"/>
</dbReference>
<feature type="domain" description="DUF1722" evidence="1">
    <location>
        <begin position="194"/>
        <end position="310"/>
    </location>
</feature>
<dbReference type="InterPro" id="IPR013560">
    <property type="entry name" value="DUF1722"/>
</dbReference>
<comment type="caution">
    <text evidence="2">The sequence shown here is derived from an EMBL/GenBank/DDBJ whole genome shotgun (WGS) entry which is preliminary data.</text>
</comment>
<dbReference type="RefSeq" id="WP_274692084.1">
    <property type="nucleotide sequence ID" value="NZ_JAPMOU010000085.1"/>
</dbReference>
<dbReference type="Pfam" id="PF08349">
    <property type="entry name" value="DUF1722"/>
    <property type="match status" value="1"/>
</dbReference>
<reference evidence="2 3" key="1">
    <citation type="submission" date="2022-11" db="EMBL/GenBank/DDBJ databases">
        <title>Spartinivicinus poritis sp. nov., isolated from scleractinian coral Porites lutea.</title>
        <authorList>
            <person name="Zhang G."/>
            <person name="Cai L."/>
            <person name="Wei Q."/>
        </authorList>
    </citation>
    <scope>NUCLEOTIDE SEQUENCE [LARGE SCALE GENOMIC DNA]</scope>
    <source>
        <strain evidence="2 3">A2-2</strain>
    </source>
</reference>
<dbReference type="InterPro" id="IPR007553">
    <property type="entry name" value="2-thiour_desulf"/>
</dbReference>
<dbReference type="PANTHER" id="PTHR30087">
    <property type="entry name" value="INNER MEMBRANE PROTEIN"/>
    <property type="match status" value="1"/>
</dbReference>
<dbReference type="InterPro" id="IPR017087">
    <property type="entry name" value="UCP037004"/>
</dbReference>
<dbReference type="PIRSF" id="PIRSF037004">
    <property type="entry name" value="UCP037004"/>
    <property type="match status" value="1"/>
</dbReference>
<evidence type="ECO:0000313" key="3">
    <source>
        <dbReference type="Proteomes" id="UP001528823"/>
    </source>
</evidence>